<name>A0A067SLX3_GALM3</name>
<gene>
    <name evidence="1" type="ORF">GALMADRAFT_1061523</name>
</gene>
<proteinExistence type="predicted"/>
<protein>
    <recommendedName>
        <fullName evidence="3">F-box domain-containing protein</fullName>
    </recommendedName>
</protein>
<dbReference type="InterPro" id="IPR032675">
    <property type="entry name" value="LRR_dom_sf"/>
</dbReference>
<evidence type="ECO:0008006" key="3">
    <source>
        <dbReference type="Google" id="ProtNLM"/>
    </source>
</evidence>
<dbReference type="Proteomes" id="UP000027222">
    <property type="component" value="Unassembled WGS sequence"/>
</dbReference>
<dbReference type="AlphaFoldDB" id="A0A067SLX3"/>
<sequence length="305" mass="35245">MNMRATSDPLFISRLPAELEREIFDIAVRAFPECIRQVILVACRFCIWYEPELYRIMRSGEGRVVPPLYIPGQAEKDHTIGNVVADVDIPRLTQYGPHVRHVLLQKRTAQEIQRVLECCPNVSNLALWIIQGKCSDLVPILERLPLQRLSFDPSYFFENYAADMSMPFDQPLFHHITHLEIINATSSWSKWRQLTLLPKLTHLALAGTVNQQLIDHVLEGCPSLELLIMFNMHYEVLGGDVAAAQKDHRVVFLKSVTNHLDHWEKGARGEEDFWVTAGRLKQKVVEDIVRQGRKDWALHFKSEYR</sequence>
<dbReference type="OrthoDB" id="3061721at2759"/>
<accession>A0A067SLX3</accession>
<organism evidence="1 2">
    <name type="scientific">Galerina marginata (strain CBS 339.88)</name>
    <dbReference type="NCBI Taxonomy" id="685588"/>
    <lineage>
        <taxon>Eukaryota</taxon>
        <taxon>Fungi</taxon>
        <taxon>Dikarya</taxon>
        <taxon>Basidiomycota</taxon>
        <taxon>Agaricomycotina</taxon>
        <taxon>Agaricomycetes</taxon>
        <taxon>Agaricomycetidae</taxon>
        <taxon>Agaricales</taxon>
        <taxon>Agaricineae</taxon>
        <taxon>Strophariaceae</taxon>
        <taxon>Galerina</taxon>
    </lineage>
</organism>
<evidence type="ECO:0000313" key="2">
    <source>
        <dbReference type="Proteomes" id="UP000027222"/>
    </source>
</evidence>
<dbReference type="Gene3D" id="3.80.10.10">
    <property type="entry name" value="Ribonuclease Inhibitor"/>
    <property type="match status" value="1"/>
</dbReference>
<dbReference type="SUPFAM" id="SSF52047">
    <property type="entry name" value="RNI-like"/>
    <property type="match status" value="1"/>
</dbReference>
<dbReference type="EMBL" id="KL142412">
    <property type="protein sequence ID" value="KDR67783.1"/>
    <property type="molecule type" value="Genomic_DNA"/>
</dbReference>
<reference evidence="2" key="1">
    <citation type="journal article" date="2014" name="Proc. Natl. Acad. Sci. U.S.A.">
        <title>Extensive sampling of basidiomycete genomes demonstrates inadequacy of the white-rot/brown-rot paradigm for wood decay fungi.</title>
        <authorList>
            <person name="Riley R."/>
            <person name="Salamov A.A."/>
            <person name="Brown D.W."/>
            <person name="Nagy L.G."/>
            <person name="Floudas D."/>
            <person name="Held B.W."/>
            <person name="Levasseur A."/>
            <person name="Lombard V."/>
            <person name="Morin E."/>
            <person name="Otillar R."/>
            <person name="Lindquist E.A."/>
            <person name="Sun H."/>
            <person name="LaButti K.M."/>
            <person name="Schmutz J."/>
            <person name="Jabbour D."/>
            <person name="Luo H."/>
            <person name="Baker S.E."/>
            <person name="Pisabarro A.G."/>
            <person name="Walton J.D."/>
            <person name="Blanchette R.A."/>
            <person name="Henrissat B."/>
            <person name="Martin F."/>
            <person name="Cullen D."/>
            <person name="Hibbett D.S."/>
            <person name="Grigoriev I.V."/>
        </authorList>
    </citation>
    <scope>NUCLEOTIDE SEQUENCE [LARGE SCALE GENOMIC DNA]</scope>
    <source>
        <strain evidence="2">CBS 339.88</strain>
    </source>
</reference>
<keyword evidence="2" id="KW-1185">Reference proteome</keyword>
<dbReference type="HOGENOM" id="CLU_051720_0_0_1"/>
<evidence type="ECO:0000313" key="1">
    <source>
        <dbReference type="EMBL" id="KDR67783.1"/>
    </source>
</evidence>